<proteinExistence type="predicted"/>
<gene>
    <name evidence="3" type="ORF">GCM10009083_10470</name>
</gene>
<dbReference type="InterPro" id="IPR025178">
    <property type="entry name" value="Lnb_N"/>
</dbReference>
<dbReference type="EMBL" id="BMNN01000001">
    <property type="protein sequence ID" value="GGI95844.1"/>
    <property type="molecule type" value="Genomic_DNA"/>
</dbReference>
<name>A0ABQ2CM46_9GAMM</name>
<keyword evidence="1" id="KW-0472">Membrane</keyword>
<organism evidence="3 4">
    <name type="scientific">Halopseudomonas pertucinogena</name>
    <dbReference type="NCBI Taxonomy" id="86175"/>
    <lineage>
        <taxon>Bacteria</taxon>
        <taxon>Pseudomonadati</taxon>
        <taxon>Pseudomonadota</taxon>
        <taxon>Gammaproteobacteria</taxon>
        <taxon>Pseudomonadales</taxon>
        <taxon>Pseudomonadaceae</taxon>
        <taxon>Halopseudomonas</taxon>
    </lineage>
</organism>
<feature type="domain" description="Lnb N-terminal periplasmic" evidence="2">
    <location>
        <begin position="126"/>
        <end position="279"/>
    </location>
</feature>
<evidence type="ECO:0000313" key="3">
    <source>
        <dbReference type="EMBL" id="GGI95844.1"/>
    </source>
</evidence>
<dbReference type="Proteomes" id="UP000633263">
    <property type="component" value="Unassembled WGS sequence"/>
</dbReference>
<evidence type="ECO:0000313" key="4">
    <source>
        <dbReference type="Proteomes" id="UP000633263"/>
    </source>
</evidence>
<keyword evidence="4" id="KW-1185">Reference proteome</keyword>
<evidence type="ECO:0000259" key="2">
    <source>
        <dbReference type="Pfam" id="PF13387"/>
    </source>
</evidence>
<feature type="transmembrane region" description="Helical" evidence="1">
    <location>
        <begin position="6"/>
        <end position="26"/>
    </location>
</feature>
<keyword evidence="1" id="KW-0812">Transmembrane</keyword>
<comment type="caution">
    <text evidence="3">The sequence shown here is derived from an EMBL/GenBank/DDBJ whole genome shotgun (WGS) entry which is preliminary data.</text>
</comment>
<reference evidence="4" key="1">
    <citation type="journal article" date="2019" name="Int. J. Syst. Evol. Microbiol.">
        <title>The Global Catalogue of Microorganisms (GCM) 10K type strain sequencing project: providing services to taxonomists for standard genome sequencing and annotation.</title>
        <authorList>
            <consortium name="The Broad Institute Genomics Platform"/>
            <consortium name="The Broad Institute Genome Sequencing Center for Infectious Disease"/>
            <person name="Wu L."/>
            <person name="Ma J."/>
        </authorList>
    </citation>
    <scope>NUCLEOTIDE SEQUENCE [LARGE SCALE GENOMIC DNA]</scope>
    <source>
        <strain evidence="4">JCM 11590</strain>
    </source>
</reference>
<evidence type="ECO:0000256" key="1">
    <source>
        <dbReference type="SAM" id="Phobius"/>
    </source>
</evidence>
<dbReference type="RefSeq" id="WP_188635491.1">
    <property type="nucleotide sequence ID" value="NZ_BMNN01000001.1"/>
</dbReference>
<dbReference type="Pfam" id="PF13387">
    <property type="entry name" value="Lnb_N"/>
    <property type="match status" value="1"/>
</dbReference>
<accession>A0ABQ2CM46</accession>
<feature type="transmembrane region" description="Helical" evidence="1">
    <location>
        <begin position="38"/>
        <end position="56"/>
    </location>
</feature>
<sequence length="332" mass="38364">MLLRTFLLSIVTLFVLLSSIWALLALWYQAPGGMLGRLGWCGLWMLGMAGCLYWLWAGPSGWQGTLAYVLLLGLLLLWWTGIQPSHERKWADELAHITTGEVERNRIRLDNVRNFEWRSTEDYDIRWESREYDLRRLRAVDMITSYWGLSSIAHVLVSFGFDDGEHVAFSVEIRREQHESFSEIGGFFKQFELSIIASDERDVVRVRSNVRNEDLWLYRINLSPTDARELFRSFVVQANQLAEHPRFYHTVTGNCTTIVFSMMKQIVEGLPLDYRLLLTGYLPAYVHDVGGMMPGLQLEDLQRRGRITDKARAAGDDPAFSRLIRRGVPGWD</sequence>
<keyword evidence="1" id="KW-1133">Transmembrane helix</keyword>
<protein>
    <submittedName>
        <fullName evidence="3">Membrane protein</fullName>
    </submittedName>
</protein>
<feature type="transmembrane region" description="Helical" evidence="1">
    <location>
        <begin position="62"/>
        <end position="79"/>
    </location>
</feature>